<dbReference type="Proteomes" id="UP001189429">
    <property type="component" value="Unassembled WGS sequence"/>
</dbReference>
<sequence length="118" mass="12328">MAPREVPGGSATVCEQVVQALGQKSDASGTAEIRQFLAQDRSEVASEASRGHAAASQISPLVVARGRLDTLCEQVVRLQTEMADSADRSRPATSGHATPVQATPQRALLSQFASEATP</sequence>
<reference evidence="2" key="1">
    <citation type="submission" date="2023-10" db="EMBL/GenBank/DDBJ databases">
        <authorList>
            <person name="Chen Y."/>
            <person name="Shah S."/>
            <person name="Dougan E. K."/>
            <person name="Thang M."/>
            <person name="Chan C."/>
        </authorList>
    </citation>
    <scope>NUCLEOTIDE SEQUENCE [LARGE SCALE GENOMIC DNA]</scope>
</reference>
<comment type="caution">
    <text evidence="2">The sequence shown here is derived from an EMBL/GenBank/DDBJ whole genome shotgun (WGS) entry which is preliminary data.</text>
</comment>
<accession>A0ABN9WDL8</accession>
<name>A0ABN9WDL8_9DINO</name>
<gene>
    <name evidence="2" type="ORF">PCOR1329_LOCUS66394</name>
</gene>
<protein>
    <submittedName>
        <fullName evidence="2">Uncharacterized protein</fullName>
    </submittedName>
</protein>
<evidence type="ECO:0000313" key="3">
    <source>
        <dbReference type="Proteomes" id="UP001189429"/>
    </source>
</evidence>
<proteinExistence type="predicted"/>
<dbReference type="EMBL" id="CAUYUJ010018549">
    <property type="protein sequence ID" value="CAK0884443.1"/>
    <property type="molecule type" value="Genomic_DNA"/>
</dbReference>
<organism evidence="2 3">
    <name type="scientific">Prorocentrum cordatum</name>
    <dbReference type="NCBI Taxonomy" id="2364126"/>
    <lineage>
        <taxon>Eukaryota</taxon>
        <taxon>Sar</taxon>
        <taxon>Alveolata</taxon>
        <taxon>Dinophyceae</taxon>
        <taxon>Prorocentrales</taxon>
        <taxon>Prorocentraceae</taxon>
        <taxon>Prorocentrum</taxon>
    </lineage>
</organism>
<keyword evidence="3" id="KW-1185">Reference proteome</keyword>
<feature type="compositionally biased region" description="Polar residues" evidence="1">
    <location>
        <begin position="91"/>
        <end position="104"/>
    </location>
</feature>
<evidence type="ECO:0000256" key="1">
    <source>
        <dbReference type="SAM" id="MobiDB-lite"/>
    </source>
</evidence>
<evidence type="ECO:0000313" key="2">
    <source>
        <dbReference type="EMBL" id="CAK0884443.1"/>
    </source>
</evidence>
<feature type="region of interest" description="Disordered" evidence="1">
    <location>
        <begin position="82"/>
        <end position="118"/>
    </location>
</feature>